<evidence type="ECO:0000313" key="2">
    <source>
        <dbReference type="Proteomes" id="UP000825015"/>
    </source>
</evidence>
<reference evidence="1" key="1">
    <citation type="submission" date="2019-06" db="EMBL/GenBank/DDBJ databases">
        <title>Complete genome sequence of Methanobrevibacter arboriphilus strain SA.</title>
        <authorList>
            <person name="Asakawa S."/>
        </authorList>
    </citation>
    <scope>NUCLEOTIDE SEQUENCE</scope>
    <source>
        <strain evidence="1">SA</strain>
    </source>
</reference>
<dbReference type="Proteomes" id="UP000825015">
    <property type="component" value="Chromosome"/>
</dbReference>
<gene>
    <name evidence="1" type="ORF">MarbSA_05920</name>
</gene>
<protein>
    <submittedName>
        <fullName evidence="1">Uncharacterized protein</fullName>
    </submittedName>
</protein>
<keyword evidence="2" id="KW-1185">Reference proteome</keyword>
<proteinExistence type="predicted"/>
<accession>A0ACA8R332</accession>
<dbReference type="EMBL" id="AP019779">
    <property type="protein sequence ID" value="BBL61552.1"/>
    <property type="molecule type" value="Genomic_DNA"/>
</dbReference>
<evidence type="ECO:0000313" key="1">
    <source>
        <dbReference type="EMBL" id="BBL61552.1"/>
    </source>
</evidence>
<name>A0ACA8R332_METAZ</name>
<sequence length="92" mass="10982">MSVKEIKIEKEIYKKLGMREAAEQFFDNIDSDGSKIVIDFNKVEFMSRSFAQEYIYQKTMRKLPIEEKNMSQNVKGMYDIVCNDYKKHLNKI</sequence>
<organism evidence="1 2">
    <name type="scientific">Methanobrevibacter arboriphilus</name>
    <dbReference type="NCBI Taxonomy" id="39441"/>
    <lineage>
        <taxon>Archaea</taxon>
        <taxon>Methanobacteriati</taxon>
        <taxon>Methanobacteriota</taxon>
        <taxon>Methanomada group</taxon>
        <taxon>Methanobacteria</taxon>
        <taxon>Methanobacteriales</taxon>
        <taxon>Methanobacteriaceae</taxon>
        <taxon>Methanobrevibacter</taxon>
    </lineage>
</organism>